<proteinExistence type="predicted"/>
<feature type="non-terminal residue" evidence="8">
    <location>
        <position position="1"/>
    </location>
</feature>
<evidence type="ECO:0000256" key="6">
    <source>
        <dbReference type="ARBA" id="ARBA00022807"/>
    </source>
</evidence>
<name>A0AAD9X7D1_9ROSI</name>
<feature type="domain" description="USP" evidence="7">
    <location>
        <begin position="1"/>
        <end position="130"/>
    </location>
</feature>
<keyword evidence="3" id="KW-0645">Protease</keyword>
<dbReference type="AlphaFoldDB" id="A0AAD9X7D1"/>
<dbReference type="GO" id="GO:0016579">
    <property type="term" value="P:protein deubiquitination"/>
    <property type="evidence" value="ECO:0007669"/>
    <property type="project" value="InterPro"/>
</dbReference>
<dbReference type="EC" id="3.4.19.12" evidence="2"/>
<dbReference type="Proteomes" id="UP001280121">
    <property type="component" value="Unassembled WGS sequence"/>
</dbReference>
<dbReference type="Pfam" id="PF00443">
    <property type="entry name" value="UCH"/>
    <property type="match status" value="1"/>
</dbReference>
<evidence type="ECO:0000256" key="5">
    <source>
        <dbReference type="ARBA" id="ARBA00022801"/>
    </source>
</evidence>
<evidence type="ECO:0000259" key="7">
    <source>
        <dbReference type="PROSITE" id="PS50235"/>
    </source>
</evidence>
<gene>
    <name evidence="8" type="ORF">Ddye_014112</name>
</gene>
<dbReference type="Gene3D" id="3.90.70.10">
    <property type="entry name" value="Cysteine proteinases"/>
    <property type="match status" value="1"/>
</dbReference>
<evidence type="ECO:0000256" key="3">
    <source>
        <dbReference type="ARBA" id="ARBA00022670"/>
    </source>
</evidence>
<dbReference type="GO" id="GO:0070628">
    <property type="term" value="F:proteasome binding"/>
    <property type="evidence" value="ECO:0007669"/>
    <property type="project" value="TreeGrafter"/>
</dbReference>
<dbReference type="PANTHER" id="PTHR43982:SF1">
    <property type="entry name" value="UBIQUITIN CARBOXYL-TERMINAL HYDROLASE 14"/>
    <property type="match status" value="1"/>
</dbReference>
<organism evidence="8 9">
    <name type="scientific">Dipteronia dyeriana</name>
    <dbReference type="NCBI Taxonomy" id="168575"/>
    <lineage>
        <taxon>Eukaryota</taxon>
        <taxon>Viridiplantae</taxon>
        <taxon>Streptophyta</taxon>
        <taxon>Embryophyta</taxon>
        <taxon>Tracheophyta</taxon>
        <taxon>Spermatophyta</taxon>
        <taxon>Magnoliopsida</taxon>
        <taxon>eudicotyledons</taxon>
        <taxon>Gunneridae</taxon>
        <taxon>Pentapetalae</taxon>
        <taxon>rosids</taxon>
        <taxon>malvids</taxon>
        <taxon>Sapindales</taxon>
        <taxon>Sapindaceae</taxon>
        <taxon>Hippocastanoideae</taxon>
        <taxon>Acereae</taxon>
        <taxon>Dipteronia</taxon>
    </lineage>
</organism>
<sequence length="130" mass="14262">MISLHIYSNTYHILYIFNVAKGSTSNGSGESSSIATSQDVKNLYNPPNIYSITLVSSSLGELGVTSDPDKDTNLTGVYDLVAVLTLKGRSADSGRYVAWVKQESGKWIEYDDDNPIPHNGRKISLNYLVE</sequence>
<evidence type="ECO:0000256" key="2">
    <source>
        <dbReference type="ARBA" id="ARBA00012759"/>
    </source>
</evidence>
<keyword evidence="9" id="KW-1185">Reference proteome</keyword>
<accession>A0AAD9X7D1</accession>
<dbReference type="GO" id="GO:0043161">
    <property type="term" value="P:proteasome-mediated ubiquitin-dependent protein catabolic process"/>
    <property type="evidence" value="ECO:0007669"/>
    <property type="project" value="InterPro"/>
</dbReference>
<comment type="catalytic activity">
    <reaction evidence="1">
        <text>Thiol-dependent hydrolysis of ester, thioester, amide, peptide and isopeptide bonds formed by the C-terminal Gly of ubiquitin (a 76-residue protein attached to proteins as an intracellular targeting signal).</text>
        <dbReference type="EC" id="3.4.19.12"/>
    </reaction>
</comment>
<evidence type="ECO:0000256" key="1">
    <source>
        <dbReference type="ARBA" id="ARBA00000707"/>
    </source>
</evidence>
<reference evidence="8" key="1">
    <citation type="journal article" date="2023" name="Plant J.">
        <title>Genome sequences and population genomics provide insights into the demographic history, inbreeding, and mutation load of two 'living fossil' tree species of Dipteronia.</title>
        <authorList>
            <person name="Feng Y."/>
            <person name="Comes H.P."/>
            <person name="Chen J."/>
            <person name="Zhu S."/>
            <person name="Lu R."/>
            <person name="Zhang X."/>
            <person name="Li P."/>
            <person name="Qiu J."/>
            <person name="Olsen K.M."/>
            <person name="Qiu Y."/>
        </authorList>
    </citation>
    <scope>NUCLEOTIDE SEQUENCE</scope>
    <source>
        <strain evidence="8">KIB01</strain>
    </source>
</reference>
<keyword evidence="4" id="KW-0833">Ubl conjugation pathway</keyword>
<evidence type="ECO:0000313" key="9">
    <source>
        <dbReference type="Proteomes" id="UP001280121"/>
    </source>
</evidence>
<dbReference type="PANTHER" id="PTHR43982">
    <property type="entry name" value="UBIQUITIN CARBOXYL-TERMINAL HYDROLASE"/>
    <property type="match status" value="1"/>
</dbReference>
<dbReference type="InterPro" id="IPR044635">
    <property type="entry name" value="UBP14-like"/>
</dbReference>
<comment type="caution">
    <text evidence="8">The sequence shown here is derived from an EMBL/GenBank/DDBJ whole genome shotgun (WGS) entry which is preliminary data.</text>
</comment>
<dbReference type="InterPro" id="IPR001394">
    <property type="entry name" value="Peptidase_C19_UCH"/>
</dbReference>
<protein>
    <recommendedName>
        <fullName evidence="2">ubiquitinyl hydrolase 1</fullName>
        <ecNumber evidence="2">3.4.19.12</ecNumber>
    </recommendedName>
</protein>
<dbReference type="EMBL" id="JANJYI010000004">
    <property type="protein sequence ID" value="KAK2654256.1"/>
    <property type="molecule type" value="Genomic_DNA"/>
</dbReference>
<dbReference type="InterPro" id="IPR038765">
    <property type="entry name" value="Papain-like_cys_pep_sf"/>
</dbReference>
<evidence type="ECO:0000313" key="8">
    <source>
        <dbReference type="EMBL" id="KAK2654256.1"/>
    </source>
</evidence>
<dbReference type="GO" id="GO:0061136">
    <property type="term" value="P:regulation of proteasomal protein catabolic process"/>
    <property type="evidence" value="ECO:0007669"/>
    <property type="project" value="TreeGrafter"/>
</dbReference>
<dbReference type="GO" id="GO:0004843">
    <property type="term" value="F:cysteine-type deubiquitinase activity"/>
    <property type="evidence" value="ECO:0007669"/>
    <property type="project" value="UniProtKB-EC"/>
</dbReference>
<dbReference type="SUPFAM" id="SSF54001">
    <property type="entry name" value="Cysteine proteinases"/>
    <property type="match status" value="1"/>
</dbReference>
<keyword evidence="5" id="KW-0378">Hydrolase</keyword>
<dbReference type="InterPro" id="IPR028889">
    <property type="entry name" value="USP"/>
</dbReference>
<dbReference type="PROSITE" id="PS50235">
    <property type="entry name" value="USP_3"/>
    <property type="match status" value="1"/>
</dbReference>
<evidence type="ECO:0000256" key="4">
    <source>
        <dbReference type="ARBA" id="ARBA00022786"/>
    </source>
</evidence>
<keyword evidence="6" id="KW-0788">Thiol protease</keyword>